<evidence type="ECO:0000256" key="1">
    <source>
        <dbReference type="SAM" id="MobiDB-lite"/>
    </source>
</evidence>
<dbReference type="PROSITE" id="PS51257">
    <property type="entry name" value="PROKAR_LIPOPROTEIN"/>
    <property type="match status" value="1"/>
</dbReference>
<name>A0ABR6EG89_9ACTN</name>
<organism evidence="4 5">
    <name type="scientific">Streptomyces durbertensis</name>
    <dbReference type="NCBI Taxonomy" id="2448886"/>
    <lineage>
        <taxon>Bacteria</taxon>
        <taxon>Bacillati</taxon>
        <taxon>Actinomycetota</taxon>
        <taxon>Actinomycetes</taxon>
        <taxon>Kitasatosporales</taxon>
        <taxon>Streptomycetaceae</taxon>
        <taxon>Streptomyces</taxon>
    </lineage>
</organism>
<keyword evidence="2" id="KW-0732">Signal</keyword>
<keyword evidence="4" id="KW-0378">Hydrolase</keyword>
<comment type="caution">
    <text evidence="4">The sequence shown here is derived from an EMBL/GenBank/DDBJ whole genome shotgun (WGS) entry which is preliminary data.</text>
</comment>
<dbReference type="SUPFAM" id="SSF52266">
    <property type="entry name" value="SGNH hydrolase"/>
    <property type="match status" value="1"/>
</dbReference>
<evidence type="ECO:0000313" key="4">
    <source>
        <dbReference type="EMBL" id="MBB1244183.1"/>
    </source>
</evidence>
<keyword evidence="5" id="KW-1185">Reference proteome</keyword>
<feature type="signal peptide" evidence="2">
    <location>
        <begin position="1"/>
        <end position="25"/>
    </location>
</feature>
<dbReference type="RefSeq" id="WP_182855534.1">
    <property type="nucleotide sequence ID" value="NZ_WMLF01000131.1"/>
</dbReference>
<gene>
    <name evidence="4" type="ORF">GL263_11530</name>
</gene>
<evidence type="ECO:0000256" key="2">
    <source>
        <dbReference type="SAM" id="SignalP"/>
    </source>
</evidence>
<dbReference type="Pfam" id="PF13472">
    <property type="entry name" value="Lipase_GDSL_2"/>
    <property type="match status" value="1"/>
</dbReference>
<feature type="non-terminal residue" evidence="4">
    <location>
        <position position="297"/>
    </location>
</feature>
<dbReference type="GO" id="GO:0016787">
    <property type="term" value="F:hydrolase activity"/>
    <property type="evidence" value="ECO:0007669"/>
    <property type="project" value="UniProtKB-KW"/>
</dbReference>
<dbReference type="Proteomes" id="UP000766698">
    <property type="component" value="Unassembled WGS sequence"/>
</dbReference>
<dbReference type="InterPro" id="IPR036514">
    <property type="entry name" value="SGNH_hydro_sf"/>
</dbReference>
<sequence>MGSSRRTAVQRGRATGALVIAAALAFTAGCGGSSDAPADQPGTRGESAETAGPEAEARSAPRWNPSPGSVAALGDSITTGFDSCKLLADCPEVSWSTGTDPTVDSLARRLLSDPTGRAFNHAVSGAVVADLPGQAAKAVVDKPELVTVLIGANDACTDEPATMTSTASFRRDLTRAVGTLRSELPDTQLFVASIPDLRRLWSEGSKVEAARNVWQMGVCQSMLRDPLSTGPADKKRRDAVAARVTEYNTVLKEVCEADARCRHDGGAVHAYPFGVSELSRWDYFHPSKRGQQILARV</sequence>
<dbReference type="InterPro" id="IPR038885">
    <property type="entry name" value="PLB1"/>
</dbReference>
<reference evidence="5" key="1">
    <citation type="journal article" date="2020" name="Syst. Appl. Microbiol.">
        <title>Streptomyces alkaliterrae sp. nov., isolated from an alkaline soil, and emended descriptions of Streptomyces alkaliphilus, Streptomyces calidiresistens and Streptomyces durbertensis.</title>
        <authorList>
            <person name="Swiecimska M."/>
            <person name="Golinska P."/>
            <person name="Nouioui I."/>
            <person name="Wypij M."/>
            <person name="Rai M."/>
            <person name="Sangal V."/>
            <person name="Goodfellow M."/>
        </authorList>
    </citation>
    <scope>NUCLEOTIDE SEQUENCE [LARGE SCALE GENOMIC DNA]</scope>
    <source>
        <strain evidence="5">DSM 104538</strain>
    </source>
</reference>
<proteinExistence type="predicted"/>
<feature type="region of interest" description="Disordered" evidence="1">
    <location>
        <begin position="30"/>
        <end position="69"/>
    </location>
</feature>
<feature type="chain" id="PRO_5046264287" evidence="2">
    <location>
        <begin position="26"/>
        <end position="297"/>
    </location>
</feature>
<dbReference type="PANTHER" id="PTHR21325:SF31">
    <property type="entry name" value="GH22081P-RELATED"/>
    <property type="match status" value="1"/>
</dbReference>
<protein>
    <submittedName>
        <fullName evidence="4">SGNH/GDSL hydrolase family protein</fullName>
    </submittedName>
</protein>
<dbReference type="EMBL" id="WMLF01000131">
    <property type="protein sequence ID" value="MBB1244183.1"/>
    <property type="molecule type" value="Genomic_DNA"/>
</dbReference>
<evidence type="ECO:0000313" key="5">
    <source>
        <dbReference type="Proteomes" id="UP000766698"/>
    </source>
</evidence>
<evidence type="ECO:0000259" key="3">
    <source>
        <dbReference type="Pfam" id="PF13472"/>
    </source>
</evidence>
<feature type="domain" description="SGNH hydrolase-type esterase" evidence="3">
    <location>
        <begin position="72"/>
        <end position="293"/>
    </location>
</feature>
<dbReference type="InterPro" id="IPR013830">
    <property type="entry name" value="SGNH_hydro"/>
</dbReference>
<dbReference type="Gene3D" id="3.40.50.1110">
    <property type="entry name" value="SGNH hydrolase"/>
    <property type="match status" value="1"/>
</dbReference>
<dbReference type="PANTHER" id="PTHR21325">
    <property type="entry name" value="PHOSPHOLIPASE B, PLB1"/>
    <property type="match status" value="1"/>
</dbReference>
<accession>A0ABR6EG89</accession>